<dbReference type="RefSeq" id="WP_161926441.1">
    <property type="nucleotide sequence ID" value="NZ_BJOU01000001.1"/>
</dbReference>
<evidence type="ECO:0000313" key="3">
    <source>
        <dbReference type="Proteomes" id="UP000444980"/>
    </source>
</evidence>
<keyword evidence="2" id="KW-0378">Hydrolase</keyword>
<proteinExistence type="predicted"/>
<gene>
    <name evidence="2" type="primary">ephG</name>
    <name evidence="2" type="ORF">nbrc107697_10990</name>
</gene>
<dbReference type="AlphaFoldDB" id="A0A7I9UWB1"/>
<accession>A0A7I9UWB1</accession>
<dbReference type="Proteomes" id="UP000444980">
    <property type="component" value="Unassembled WGS sequence"/>
</dbReference>
<comment type="caution">
    <text evidence="2">The sequence shown here is derived from an EMBL/GenBank/DDBJ whole genome shotgun (WGS) entry which is preliminary data.</text>
</comment>
<reference evidence="3" key="1">
    <citation type="submission" date="2019-06" db="EMBL/GenBank/DDBJ databases">
        <title>Gordonia isolated from sludge of a wastewater treatment plant.</title>
        <authorList>
            <person name="Tamura T."/>
            <person name="Aoyama K."/>
            <person name="Kang Y."/>
            <person name="Saito S."/>
            <person name="Akiyama N."/>
            <person name="Yazawa K."/>
            <person name="Gonoi T."/>
            <person name="Mikami Y."/>
        </authorList>
    </citation>
    <scope>NUCLEOTIDE SEQUENCE [LARGE SCALE GENOMIC DNA]</scope>
    <source>
        <strain evidence="3">NBRC 107697</strain>
    </source>
</reference>
<dbReference type="OrthoDB" id="9781757at2"/>
<dbReference type="SUPFAM" id="SSF54427">
    <property type="entry name" value="NTF2-like"/>
    <property type="match status" value="1"/>
</dbReference>
<dbReference type="Pfam" id="PF07858">
    <property type="entry name" value="LEH"/>
    <property type="match status" value="1"/>
</dbReference>
<dbReference type="GO" id="GO:0016787">
    <property type="term" value="F:hydrolase activity"/>
    <property type="evidence" value="ECO:0007669"/>
    <property type="project" value="UniProtKB-KW"/>
</dbReference>
<dbReference type="EMBL" id="BJOU01000001">
    <property type="protein sequence ID" value="GED97060.1"/>
    <property type="molecule type" value="Genomic_DNA"/>
</dbReference>
<name>A0A7I9UWB1_9ACTN</name>
<dbReference type="InterPro" id="IPR013100">
    <property type="entry name" value="LEH"/>
</dbReference>
<dbReference type="InterPro" id="IPR032710">
    <property type="entry name" value="NTF2-like_dom_sf"/>
</dbReference>
<evidence type="ECO:0000313" key="2">
    <source>
        <dbReference type="EMBL" id="GED97060.1"/>
    </source>
</evidence>
<organism evidence="2 3">
    <name type="scientific">Gordonia crocea</name>
    <dbReference type="NCBI Taxonomy" id="589162"/>
    <lineage>
        <taxon>Bacteria</taxon>
        <taxon>Bacillati</taxon>
        <taxon>Actinomycetota</taxon>
        <taxon>Actinomycetes</taxon>
        <taxon>Mycobacteriales</taxon>
        <taxon>Gordoniaceae</taxon>
        <taxon>Gordonia</taxon>
    </lineage>
</organism>
<keyword evidence="3" id="KW-1185">Reference proteome</keyword>
<protein>
    <submittedName>
        <fullName evidence="2">Epoxide hydrolase EphG</fullName>
    </submittedName>
</protein>
<sequence>MATTDPVELTTQFLRDLASGHVDDALAIVGDDILYENVGFPAVRGKQLFSRVMRALNGRLVHFDAEILTAAADGDKVLNERIDLLSLGPLRLRFWVCGHFEIRDGKIVVWRDYFDFFDCTKAMARAVVGLVFPDAVKPIRSLTDDGDHQLRPV</sequence>
<evidence type="ECO:0000259" key="1">
    <source>
        <dbReference type="Pfam" id="PF07858"/>
    </source>
</evidence>
<dbReference type="Gene3D" id="3.10.450.50">
    <property type="match status" value="1"/>
</dbReference>
<feature type="domain" description="Limonene-1,2-epoxide hydrolase" evidence="1">
    <location>
        <begin position="7"/>
        <end position="125"/>
    </location>
</feature>